<protein>
    <submittedName>
        <fullName evidence="2">Uncharacterized protein</fullName>
    </submittedName>
</protein>
<evidence type="ECO:0000313" key="2">
    <source>
        <dbReference type="EMBL" id="TFK91091.1"/>
    </source>
</evidence>
<name>A0A5C3PP43_9APHY</name>
<dbReference type="InParanoid" id="A0A5C3PP43"/>
<feature type="region of interest" description="Disordered" evidence="1">
    <location>
        <begin position="63"/>
        <end position="84"/>
    </location>
</feature>
<proteinExistence type="predicted"/>
<gene>
    <name evidence="2" type="ORF">K466DRAFT_345947</name>
</gene>
<dbReference type="EMBL" id="ML211029">
    <property type="protein sequence ID" value="TFK91091.1"/>
    <property type="molecule type" value="Genomic_DNA"/>
</dbReference>
<dbReference type="AlphaFoldDB" id="A0A5C3PP43"/>
<evidence type="ECO:0000313" key="3">
    <source>
        <dbReference type="Proteomes" id="UP000308197"/>
    </source>
</evidence>
<organism evidence="2 3">
    <name type="scientific">Polyporus arcularius HHB13444</name>
    <dbReference type="NCBI Taxonomy" id="1314778"/>
    <lineage>
        <taxon>Eukaryota</taxon>
        <taxon>Fungi</taxon>
        <taxon>Dikarya</taxon>
        <taxon>Basidiomycota</taxon>
        <taxon>Agaricomycotina</taxon>
        <taxon>Agaricomycetes</taxon>
        <taxon>Polyporales</taxon>
        <taxon>Polyporaceae</taxon>
        <taxon>Polyporus</taxon>
    </lineage>
</organism>
<keyword evidence="3" id="KW-1185">Reference proteome</keyword>
<sequence>MDAGRGLQFGVGIGVCSLSVSRARQGDDRWVHACTYTARAQDNACDCEPGGIHDGLIWNNAPGASPSSAGSNFAGSRVRDGRRSDRALRHLRARARGSFALEASC</sequence>
<evidence type="ECO:0000256" key="1">
    <source>
        <dbReference type="SAM" id="MobiDB-lite"/>
    </source>
</evidence>
<feature type="compositionally biased region" description="Low complexity" evidence="1">
    <location>
        <begin position="63"/>
        <end position="76"/>
    </location>
</feature>
<accession>A0A5C3PP43</accession>
<dbReference type="Proteomes" id="UP000308197">
    <property type="component" value="Unassembled WGS sequence"/>
</dbReference>
<reference evidence="2 3" key="1">
    <citation type="journal article" date="2019" name="Nat. Ecol. Evol.">
        <title>Megaphylogeny resolves global patterns of mushroom evolution.</title>
        <authorList>
            <person name="Varga T."/>
            <person name="Krizsan K."/>
            <person name="Foldi C."/>
            <person name="Dima B."/>
            <person name="Sanchez-Garcia M."/>
            <person name="Sanchez-Ramirez S."/>
            <person name="Szollosi G.J."/>
            <person name="Szarkandi J.G."/>
            <person name="Papp V."/>
            <person name="Albert L."/>
            <person name="Andreopoulos W."/>
            <person name="Angelini C."/>
            <person name="Antonin V."/>
            <person name="Barry K.W."/>
            <person name="Bougher N.L."/>
            <person name="Buchanan P."/>
            <person name="Buyck B."/>
            <person name="Bense V."/>
            <person name="Catcheside P."/>
            <person name="Chovatia M."/>
            <person name="Cooper J."/>
            <person name="Damon W."/>
            <person name="Desjardin D."/>
            <person name="Finy P."/>
            <person name="Geml J."/>
            <person name="Haridas S."/>
            <person name="Hughes K."/>
            <person name="Justo A."/>
            <person name="Karasinski D."/>
            <person name="Kautmanova I."/>
            <person name="Kiss B."/>
            <person name="Kocsube S."/>
            <person name="Kotiranta H."/>
            <person name="LaButti K.M."/>
            <person name="Lechner B.E."/>
            <person name="Liimatainen K."/>
            <person name="Lipzen A."/>
            <person name="Lukacs Z."/>
            <person name="Mihaltcheva S."/>
            <person name="Morgado L.N."/>
            <person name="Niskanen T."/>
            <person name="Noordeloos M.E."/>
            <person name="Ohm R.A."/>
            <person name="Ortiz-Santana B."/>
            <person name="Ovrebo C."/>
            <person name="Racz N."/>
            <person name="Riley R."/>
            <person name="Savchenko A."/>
            <person name="Shiryaev A."/>
            <person name="Soop K."/>
            <person name="Spirin V."/>
            <person name="Szebenyi C."/>
            <person name="Tomsovsky M."/>
            <person name="Tulloss R.E."/>
            <person name="Uehling J."/>
            <person name="Grigoriev I.V."/>
            <person name="Vagvolgyi C."/>
            <person name="Papp T."/>
            <person name="Martin F.M."/>
            <person name="Miettinen O."/>
            <person name="Hibbett D.S."/>
            <person name="Nagy L.G."/>
        </authorList>
    </citation>
    <scope>NUCLEOTIDE SEQUENCE [LARGE SCALE GENOMIC DNA]</scope>
    <source>
        <strain evidence="2 3">HHB13444</strain>
    </source>
</reference>